<gene>
    <name evidence="2" type="ORF">G0028_16845</name>
</gene>
<protein>
    <submittedName>
        <fullName evidence="2">Uncharacterized protein</fullName>
    </submittedName>
</protein>
<evidence type="ECO:0000256" key="1">
    <source>
        <dbReference type="SAM" id="Coils"/>
    </source>
</evidence>
<reference evidence="2 3" key="1">
    <citation type="submission" date="2020-02" db="EMBL/GenBank/DDBJ databases">
        <title>Tigecycline-resistant Acinetobacter species from pigs and migratory birds.</title>
        <authorList>
            <person name="Chen C."/>
            <person name="Sun J."/>
            <person name="Liao X.-P."/>
            <person name="Liu Y.-H."/>
        </authorList>
    </citation>
    <scope>NUCLEOTIDE SEQUENCE [LARGE SCALE GENOMIC DNA]</scope>
    <source>
        <strain evidence="2 3">YH12207_T</strain>
    </source>
</reference>
<evidence type="ECO:0000313" key="2">
    <source>
        <dbReference type="EMBL" id="QOW47416.1"/>
    </source>
</evidence>
<dbReference type="RefSeq" id="WP_130072181.1">
    <property type="nucleotide sequence ID" value="NZ_CP048659.1"/>
</dbReference>
<keyword evidence="3" id="KW-1185">Reference proteome</keyword>
<dbReference type="Proteomes" id="UP000593966">
    <property type="component" value="Chromosome"/>
</dbReference>
<feature type="coiled-coil region" evidence="1">
    <location>
        <begin position="8"/>
        <end position="36"/>
    </location>
</feature>
<dbReference type="EMBL" id="CP048659">
    <property type="protein sequence ID" value="QOW47416.1"/>
    <property type="molecule type" value="Genomic_DNA"/>
</dbReference>
<proteinExistence type="predicted"/>
<name>A0A4V1W242_9GAMM</name>
<accession>A0A4V1W242</accession>
<keyword evidence="1" id="KW-0175">Coiled coil</keyword>
<dbReference type="AlphaFoldDB" id="A0A4V1W242"/>
<evidence type="ECO:0000313" key="3">
    <source>
        <dbReference type="Proteomes" id="UP000593966"/>
    </source>
</evidence>
<organism evidence="2 3">
    <name type="scientific">Acinetobacter piscicola</name>
    <dbReference type="NCBI Taxonomy" id="2006115"/>
    <lineage>
        <taxon>Bacteria</taxon>
        <taxon>Pseudomonadati</taxon>
        <taxon>Pseudomonadota</taxon>
        <taxon>Gammaproteobacteria</taxon>
        <taxon>Moraxellales</taxon>
        <taxon>Moraxellaceae</taxon>
        <taxon>Acinetobacter</taxon>
    </lineage>
</organism>
<sequence>MNNLIDGLRNLEYENKRQAERLNSEIQKILEAEDNRITRNLDTKINLQICINLIVCKLHTNKQILKFGE</sequence>